<evidence type="ECO:0000313" key="3">
    <source>
        <dbReference type="Proteomes" id="UP000034292"/>
    </source>
</evidence>
<evidence type="ECO:0000256" key="1">
    <source>
        <dbReference type="SAM" id="SignalP"/>
    </source>
</evidence>
<keyword evidence="1" id="KW-0732">Signal</keyword>
<dbReference type="PANTHER" id="PTHR43649">
    <property type="entry name" value="ARABINOSE-BINDING PROTEIN-RELATED"/>
    <property type="match status" value="1"/>
</dbReference>
<dbReference type="PROSITE" id="PS51257">
    <property type="entry name" value="PROKAR_LIPOPROTEIN"/>
    <property type="match status" value="1"/>
</dbReference>
<dbReference type="Gene3D" id="3.40.190.10">
    <property type="entry name" value="Periplasmic binding protein-like II"/>
    <property type="match status" value="1"/>
</dbReference>
<dbReference type="PANTHER" id="PTHR43649:SF12">
    <property type="entry name" value="DIACETYLCHITOBIOSE BINDING PROTEIN DASA"/>
    <property type="match status" value="1"/>
</dbReference>
<dbReference type="Proteomes" id="UP000034292">
    <property type="component" value="Unassembled WGS sequence"/>
</dbReference>
<gene>
    <name evidence="2" type="ORF">UU23_C0002G0028</name>
</gene>
<proteinExistence type="predicted"/>
<organism evidence="2 3">
    <name type="scientific">Candidatus Curtissbacteria bacterium GW2011_GWA1_40_9</name>
    <dbReference type="NCBI Taxonomy" id="1618408"/>
    <lineage>
        <taxon>Bacteria</taxon>
        <taxon>Candidatus Curtissiibacteriota</taxon>
    </lineage>
</organism>
<protein>
    <submittedName>
        <fullName evidence="2">Extracellular solute-binding protein family 1</fullName>
    </submittedName>
</protein>
<dbReference type="SUPFAM" id="SSF53850">
    <property type="entry name" value="Periplasmic binding protein-like II"/>
    <property type="match status" value="1"/>
</dbReference>
<dbReference type="AlphaFoldDB" id="A0A0G0TTR1"/>
<dbReference type="InterPro" id="IPR006059">
    <property type="entry name" value="SBP"/>
</dbReference>
<dbReference type="InterPro" id="IPR050490">
    <property type="entry name" value="Bact_solute-bd_prot1"/>
</dbReference>
<comment type="caution">
    <text evidence="2">The sequence shown here is derived from an EMBL/GenBank/DDBJ whole genome shotgun (WGS) entry which is preliminary data.</text>
</comment>
<accession>A0A0G0TTR1</accession>
<dbReference type="Pfam" id="PF01547">
    <property type="entry name" value="SBP_bac_1"/>
    <property type="match status" value="1"/>
</dbReference>
<name>A0A0G0TTR1_9BACT</name>
<feature type="chain" id="PRO_5002534576" evidence="1">
    <location>
        <begin position="18"/>
        <end position="430"/>
    </location>
</feature>
<dbReference type="EMBL" id="LBZV01000002">
    <property type="protein sequence ID" value="KKR78201.1"/>
    <property type="molecule type" value="Genomic_DNA"/>
</dbReference>
<evidence type="ECO:0000313" key="2">
    <source>
        <dbReference type="EMBL" id="KKR78201.1"/>
    </source>
</evidence>
<reference evidence="2 3" key="1">
    <citation type="journal article" date="2015" name="Nature">
        <title>rRNA introns, odd ribosomes, and small enigmatic genomes across a large radiation of phyla.</title>
        <authorList>
            <person name="Brown C.T."/>
            <person name="Hug L.A."/>
            <person name="Thomas B.C."/>
            <person name="Sharon I."/>
            <person name="Castelle C.J."/>
            <person name="Singh A."/>
            <person name="Wilkins M.J."/>
            <person name="Williams K.H."/>
            <person name="Banfield J.F."/>
        </authorList>
    </citation>
    <scope>NUCLEOTIDE SEQUENCE [LARGE SCALE GENOMIC DNA]</scope>
</reference>
<sequence length="430" mass="47998">MAMKKTLLSKLFFVALASIILSSCKSLPIGNNDKEVVLTFWGLWESANVNNLIINDYKKDHPNVTITYHMKNPQKYRESLQSQIASGKGPDIFVFHNTWTAMLASELSELPTSIVSQKDIKENYFPVIFEDLRNTGKKFIGLPTGIDGLGLYWNEDIFRAAGIASPPTTWQELSQTAAKLTVKGPDGNIRTAGIAIGTASNVDHYSDILGIMILQNNGDIKNPTDQRSSDTLEYYTRFAKGDNRVWDESQPSSTIAFIGGNLAMYFGPSWRAAEIKEANPTLNFKIAPIPQLDENKTTWASYWALGVSSKSANQEEAWKFIKYLQEDQTLIKFYDEARKSPGRIFGEIYPKLSLAKTLSSDAFVGSYVTDAPYMKSFPMASRTFDEGINDQIIKAYEDAINKNLSGRSAADSLKTTATNVTNILKKYNFQ</sequence>
<dbReference type="STRING" id="1618408.UU23_C0002G0028"/>
<feature type="signal peptide" evidence="1">
    <location>
        <begin position="1"/>
        <end position="17"/>
    </location>
</feature>